<gene>
    <name evidence="5" type="ORF">CRIB_1509</name>
</gene>
<dbReference type="EMBL" id="LN555523">
    <property type="protein sequence ID" value="CED94116.1"/>
    <property type="molecule type" value="Genomic_DNA"/>
</dbReference>
<keyword evidence="6" id="KW-1185">Reference proteome</keyword>
<name>A0A1V1I1L4_9FIRM</name>
<dbReference type="GeneID" id="82205542"/>
<organism evidence="5 6">
    <name type="scientific">Romboutsia ilealis</name>
    <dbReference type="NCBI Taxonomy" id="1115758"/>
    <lineage>
        <taxon>Bacteria</taxon>
        <taxon>Bacillati</taxon>
        <taxon>Bacillota</taxon>
        <taxon>Clostridia</taxon>
        <taxon>Peptostreptococcales</taxon>
        <taxon>Peptostreptococcaceae</taxon>
        <taxon>Romboutsia</taxon>
    </lineage>
</organism>
<dbReference type="InterPro" id="IPR036390">
    <property type="entry name" value="WH_DNA-bd_sf"/>
</dbReference>
<dbReference type="InterPro" id="IPR036388">
    <property type="entry name" value="WH-like_DNA-bd_sf"/>
</dbReference>
<dbReference type="GO" id="GO:0003677">
    <property type="term" value="F:DNA binding"/>
    <property type="evidence" value="ECO:0007669"/>
    <property type="project" value="UniProtKB-KW"/>
</dbReference>
<dbReference type="AlphaFoldDB" id="A0A1V1I1L4"/>
<dbReference type="GO" id="GO:0003700">
    <property type="term" value="F:DNA-binding transcription factor activity"/>
    <property type="evidence" value="ECO:0007669"/>
    <property type="project" value="InterPro"/>
</dbReference>
<keyword evidence="2" id="KW-0238">DNA-binding</keyword>
<evidence type="ECO:0000256" key="3">
    <source>
        <dbReference type="ARBA" id="ARBA00023163"/>
    </source>
</evidence>
<evidence type="ECO:0000313" key="6">
    <source>
        <dbReference type="Proteomes" id="UP000245622"/>
    </source>
</evidence>
<proteinExistence type="predicted"/>
<evidence type="ECO:0000256" key="2">
    <source>
        <dbReference type="ARBA" id="ARBA00023125"/>
    </source>
</evidence>
<dbReference type="Proteomes" id="UP000245622">
    <property type="component" value="Chromosome 1"/>
</dbReference>
<dbReference type="InterPro" id="IPR000524">
    <property type="entry name" value="Tscrpt_reg_HTH_GntR"/>
</dbReference>
<evidence type="ECO:0000256" key="1">
    <source>
        <dbReference type="ARBA" id="ARBA00023015"/>
    </source>
</evidence>
<dbReference type="RefSeq" id="WP_180701661.1">
    <property type="nucleotide sequence ID" value="NZ_CAJUCR010000016.1"/>
</dbReference>
<dbReference type="CDD" id="cd07377">
    <property type="entry name" value="WHTH_GntR"/>
    <property type="match status" value="1"/>
</dbReference>
<keyword evidence="1" id="KW-0805">Transcription regulation</keyword>
<dbReference type="PANTHER" id="PTHR38445">
    <property type="entry name" value="HTH-TYPE TRANSCRIPTIONAL REPRESSOR YTRA"/>
    <property type="match status" value="1"/>
</dbReference>
<reference evidence="5 6" key="1">
    <citation type="submission" date="2014-04" db="EMBL/GenBank/DDBJ databases">
        <authorList>
            <person name="Hornung B.V."/>
        </authorList>
    </citation>
    <scope>NUCLEOTIDE SEQUENCE [LARGE SCALE GENOMIC DNA]</scope>
    <source>
        <strain evidence="5 6">CRIB</strain>
    </source>
</reference>
<dbReference type="KEGG" id="ril:CRIB_1509"/>
<accession>A0A1V1I1L4</accession>
<dbReference type="Gene3D" id="1.10.10.10">
    <property type="entry name" value="Winged helix-like DNA-binding domain superfamily/Winged helix DNA-binding domain"/>
    <property type="match status" value="1"/>
</dbReference>
<sequence length="123" mass="14136">MKLILNEDEPIFIQISKAIEDEILTDSIKEDQQVPSTTELSRLYNINPATVLKGMNILVDKNILYKKRGLGMFVNRGAKNTIKLLRKESFKNKVIKNLIEEANKLDIDKDELLEMIKQYKGGN</sequence>
<feature type="domain" description="HTH gntR-type" evidence="4">
    <location>
        <begin position="9"/>
        <end position="77"/>
    </location>
</feature>
<dbReference type="SUPFAM" id="SSF46785">
    <property type="entry name" value="Winged helix' DNA-binding domain"/>
    <property type="match status" value="1"/>
</dbReference>
<evidence type="ECO:0000313" key="5">
    <source>
        <dbReference type="EMBL" id="CED94116.1"/>
    </source>
</evidence>
<dbReference type="PROSITE" id="PS50949">
    <property type="entry name" value="HTH_GNTR"/>
    <property type="match status" value="1"/>
</dbReference>
<evidence type="ECO:0000259" key="4">
    <source>
        <dbReference type="PROSITE" id="PS50949"/>
    </source>
</evidence>
<protein>
    <submittedName>
        <fullName evidence="5">Transcriptional regulator, GntR family</fullName>
    </submittedName>
</protein>
<keyword evidence="3" id="KW-0804">Transcription</keyword>
<dbReference type="SMART" id="SM00345">
    <property type="entry name" value="HTH_GNTR"/>
    <property type="match status" value="1"/>
</dbReference>
<dbReference type="PANTHER" id="PTHR38445:SF10">
    <property type="entry name" value="GNTR-FAMILY TRANSCRIPTIONAL REGULATOR"/>
    <property type="match status" value="1"/>
</dbReference>